<evidence type="ECO:0000313" key="3">
    <source>
        <dbReference type="EMBL" id="OGG76567.1"/>
    </source>
</evidence>
<dbReference type="STRING" id="1798516.A2950_01020"/>
<dbReference type="Proteomes" id="UP000176714">
    <property type="component" value="Unassembled WGS sequence"/>
</dbReference>
<gene>
    <name evidence="3" type="ORF">A2950_01020</name>
</gene>
<feature type="compositionally biased region" description="Low complexity" evidence="1">
    <location>
        <begin position="47"/>
        <end position="66"/>
    </location>
</feature>
<accession>A0A1F6ESG8</accession>
<feature type="region of interest" description="Disordered" evidence="1">
    <location>
        <begin position="46"/>
        <end position="66"/>
    </location>
</feature>
<sequence length="183" mass="18546">MNTQTVVGIVIAVIALGGVWYLASNSTGGNTGTVATTTPFIPTVTNASKQTTPKPSTPVTTQPTKTTAQTVGVGSLSYLLGLRQSLVCSVKTTAGTLRSGTLYVSAGMARANLVGSSMIHDGTYLYAWMTGATTGTKLLAASSVSGSAIVSKGGVDPTANLSYACNPWTADTSIFVPPTSVSF</sequence>
<comment type="caution">
    <text evidence="3">The sequence shown here is derived from an EMBL/GenBank/DDBJ whole genome shotgun (WGS) entry which is preliminary data.</text>
</comment>
<name>A0A1F6ESG8_9BACT</name>
<evidence type="ECO:0000256" key="1">
    <source>
        <dbReference type="SAM" id="MobiDB-lite"/>
    </source>
</evidence>
<reference evidence="3 4" key="1">
    <citation type="journal article" date="2016" name="Nat. Commun.">
        <title>Thousands of microbial genomes shed light on interconnected biogeochemical processes in an aquifer system.</title>
        <authorList>
            <person name="Anantharaman K."/>
            <person name="Brown C.T."/>
            <person name="Hug L.A."/>
            <person name="Sharon I."/>
            <person name="Castelle C.J."/>
            <person name="Probst A.J."/>
            <person name="Thomas B.C."/>
            <person name="Singh A."/>
            <person name="Wilkins M.J."/>
            <person name="Karaoz U."/>
            <person name="Brodie E.L."/>
            <person name="Williams K.H."/>
            <person name="Hubbard S.S."/>
            <person name="Banfield J.F."/>
        </authorList>
    </citation>
    <scope>NUCLEOTIDE SEQUENCE [LARGE SCALE GENOMIC DNA]</scope>
</reference>
<dbReference type="EMBL" id="MFMD01000008">
    <property type="protein sequence ID" value="OGG76567.1"/>
    <property type="molecule type" value="Genomic_DNA"/>
</dbReference>
<dbReference type="AlphaFoldDB" id="A0A1F6ESG8"/>
<keyword evidence="2" id="KW-0472">Membrane</keyword>
<organism evidence="3 4">
    <name type="scientific">Candidatus Kaiserbacteria bacterium RIFCSPLOWO2_01_FULL_55_19</name>
    <dbReference type="NCBI Taxonomy" id="1798516"/>
    <lineage>
        <taxon>Bacteria</taxon>
        <taxon>Candidatus Kaiseribacteriota</taxon>
    </lineage>
</organism>
<protein>
    <submittedName>
        <fullName evidence="3">Uncharacterized protein</fullName>
    </submittedName>
</protein>
<proteinExistence type="predicted"/>
<evidence type="ECO:0000256" key="2">
    <source>
        <dbReference type="SAM" id="Phobius"/>
    </source>
</evidence>
<evidence type="ECO:0000313" key="4">
    <source>
        <dbReference type="Proteomes" id="UP000176714"/>
    </source>
</evidence>
<keyword evidence="2" id="KW-1133">Transmembrane helix</keyword>
<keyword evidence="2" id="KW-0812">Transmembrane</keyword>
<feature type="transmembrane region" description="Helical" evidence="2">
    <location>
        <begin position="6"/>
        <end position="23"/>
    </location>
</feature>